<protein>
    <submittedName>
        <fullName evidence="2">Uncharacterized protein</fullName>
    </submittedName>
</protein>
<feature type="transmembrane region" description="Helical" evidence="1">
    <location>
        <begin position="249"/>
        <end position="271"/>
    </location>
</feature>
<keyword evidence="1" id="KW-1133">Transmembrane helix</keyword>
<organism evidence="2">
    <name type="scientific">Pinguiococcus pyrenoidosus</name>
    <dbReference type="NCBI Taxonomy" id="172671"/>
    <lineage>
        <taxon>Eukaryota</taxon>
        <taxon>Sar</taxon>
        <taxon>Stramenopiles</taxon>
        <taxon>Ochrophyta</taxon>
        <taxon>Pinguiophyceae</taxon>
        <taxon>Pinguiochrysidales</taxon>
        <taxon>Pinguiochrysidaceae</taxon>
        <taxon>Pinguiococcus</taxon>
    </lineage>
</organism>
<dbReference type="PANTHER" id="PTHR11040">
    <property type="entry name" value="ZINC/IRON TRANSPORTER"/>
    <property type="match status" value="1"/>
</dbReference>
<gene>
    <name evidence="2" type="ORF">PPYR1160_LOCUS6152</name>
</gene>
<feature type="transmembrane region" description="Helical" evidence="1">
    <location>
        <begin position="181"/>
        <end position="204"/>
    </location>
</feature>
<name>A0A7R9YB03_9STRA</name>
<feature type="transmembrane region" description="Helical" evidence="1">
    <location>
        <begin position="74"/>
        <end position="93"/>
    </location>
</feature>
<keyword evidence="1" id="KW-0472">Membrane</keyword>
<feature type="transmembrane region" description="Helical" evidence="1">
    <location>
        <begin position="141"/>
        <end position="161"/>
    </location>
</feature>
<dbReference type="AlphaFoldDB" id="A0A7R9YB03"/>
<dbReference type="EMBL" id="HBEA01007995">
    <property type="protein sequence ID" value="CAD8256660.1"/>
    <property type="molecule type" value="Transcribed_RNA"/>
</dbReference>
<feature type="transmembrane region" description="Helical" evidence="1">
    <location>
        <begin position="45"/>
        <end position="62"/>
    </location>
</feature>
<feature type="transmembrane region" description="Helical" evidence="1">
    <location>
        <begin position="310"/>
        <end position="329"/>
    </location>
</feature>
<accession>A0A7R9YB03</accession>
<feature type="transmembrane region" description="Helical" evidence="1">
    <location>
        <begin position="277"/>
        <end position="298"/>
    </location>
</feature>
<feature type="transmembrane region" description="Helical" evidence="1">
    <location>
        <begin position="100"/>
        <end position="121"/>
    </location>
</feature>
<proteinExistence type="predicted"/>
<keyword evidence="1" id="KW-0812">Transmembrane</keyword>
<dbReference type="GO" id="GO:0005385">
    <property type="term" value="F:zinc ion transmembrane transporter activity"/>
    <property type="evidence" value="ECO:0007669"/>
    <property type="project" value="TreeGrafter"/>
</dbReference>
<sequence length="333" mass="34701">MATDKLEGTGGGKAAAARNGAHSPAMVAAGKETDVKLRLEGESKWPYFMAATLVAATALAYPELGCAPLKRVFFYAWLTAISSALGAVPFVFVRHLGNTLMGLSNAFAAGMMLAASVALVIEGEAADVAVAHDGWDMPAWQRAAVGIVLGIVFIIGAKRMLGEQDHLEFAGTHGIDAQRMILIVVVMTLHSFSEGVGIGVSFGGDEAREGDSQRSLGVFISMSLAVHNVPEGLAVALSMVPRGVSVLQAALWAFITSAPQPIMAVPAYLFVNKFISFLPVGLGFAGGAMFWVGAFELLPEAYEAIPNAAAIGATAVAAFGFMMYTHILLGAEP</sequence>
<evidence type="ECO:0000313" key="2">
    <source>
        <dbReference type="EMBL" id="CAD8256660.1"/>
    </source>
</evidence>
<reference evidence="2" key="1">
    <citation type="submission" date="2021-01" db="EMBL/GenBank/DDBJ databases">
        <authorList>
            <person name="Corre E."/>
            <person name="Pelletier E."/>
            <person name="Niang G."/>
            <person name="Scheremetjew M."/>
            <person name="Finn R."/>
            <person name="Kale V."/>
            <person name="Holt S."/>
            <person name="Cochrane G."/>
            <person name="Meng A."/>
            <person name="Brown T."/>
            <person name="Cohen L."/>
        </authorList>
    </citation>
    <scope>NUCLEOTIDE SEQUENCE</scope>
    <source>
        <strain evidence="2">CCMP2078</strain>
    </source>
</reference>
<evidence type="ECO:0000256" key="1">
    <source>
        <dbReference type="SAM" id="Phobius"/>
    </source>
</evidence>
<dbReference type="PANTHER" id="PTHR11040:SF70">
    <property type="entry name" value="OS05G0316100 PROTEIN"/>
    <property type="match status" value="1"/>
</dbReference>
<dbReference type="GO" id="GO:0016020">
    <property type="term" value="C:membrane"/>
    <property type="evidence" value="ECO:0007669"/>
    <property type="project" value="TreeGrafter"/>
</dbReference>